<dbReference type="PANTHER" id="PTHR36926:SF1">
    <property type="entry name" value="COLICIN V PRODUCTION PROTEIN"/>
    <property type="match status" value="1"/>
</dbReference>
<dbReference type="STRING" id="765913.ThidrDRAFT_3820"/>
<dbReference type="InterPro" id="IPR003825">
    <property type="entry name" value="Colicin-V_CvpA"/>
</dbReference>
<evidence type="ECO:0000256" key="4">
    <source>
        <dbReference type="ARBA" id="ARBA00023136"/>
    </source>
</evidence>
<dbReference type="EMBL" id="AFWT01000039">
    <property type="protein sequence ID" value="EGV28365.1"/>
    <property type="molecule type" value="Genomic_DNA"/>
</dbReference>
<dbReference type="GO" id="GO:0016020">
    <property type="term" value="C:membrane"/>
    <property type="evidence" value="ECO:0007669"/>
    <property type="project" value="UniProtKB-SubCell"/>
</dbReference>
<dbReference type="InterPro" id="IPR052719">
    <property type="entry name" value="CvpA-like"/>
</dbReference>
<keyword evidence="4 5" id="KW-0472">Membrane</keyword>
<evidence type="ECO:0000256" key="5">
    <source>
        <dbReference type="SAM" id="Phobius"/>
    </source>
</evidence>
<comment type="subcellular location">
    <subcellularLocation>
        <location evidence="1">Membrane</location>
        <topology evidence="1">Multi-pass membrane protein</topology>
    </subcellularLocation>
</comment>
<feature type="transmembrane region" description="Helical" evidence="5">
    <location>
        <begin position="28"/>
        <end position="44"/>
    </location>
</feature>
<comment type="caution">
    <text evidence="6">The sequence shown here is derived from an EMBL/GenBank/DDBJ whole genome shotgun (WGS) entry which is preliminary data.</text>
</comment>
<feature type="transmembrane region" description="Helical" evidence="5">
    <location>
        <begin position="100"/>
        <end position="123"/>
    </location>
</feature>
<keyword evidence="2 5" id="KW-0812">Transmembrane</keyword>
<dbReference type="eggNOG" id="COG1286">
    <property type="taxonomic scope" value="Bacteria"/>
</dbReference>
<feature type="transmembrane region" description="Helical" evidence="5">
    <location>
        <begin position="64"/>
        <end position="88"/>
    </location>
</feature>
<dbReference type="Pfam" id="PF02674">
    <property type="entry name" value="Colicin_V"/>
    <property type="match status" value="1"/>
</dbReference>
<protein>
    <submittedName>
        <fullName evidence="6">Colicin V production protein</fullName>
    </submittedName>
</protein>
<dbReference type="OrthoDB" id="9810601at2"/>
<dbReference type="Proteomes" id="UP000004200">
    <property type="component" value="Unassembled WGS sequence"/>
</dbReference>
<keyword evidence="3 5" id="KW-1133">Transmembrane helix</keyword>
<evidence type="ECO:0000313" key="7">
    <source>
        <dbReference type="Proteomes" id="UP000004200"/>
    </source>
</evidence>
<dbReference type="PANTHER" id="PTHR36926">
    <property type="entry name" value="COLICIN V PRODUCTION PROTEIN"/>
    <property type="match status" value="1"/>
</dbReference>
<evidence type="ECO:0000256" key="2">
    <source>
        <dbReference type="ARBA" id="ARBA00022692"/>
    </source>
</evidence>
<proteinExistence type="predicted"/>
<accession>G2E6A7</accession>
<name>G2E6A7_9GAMM</name>
<sequence length="163" mass="17386">MNWVDYLIISVIVLSALVGVARGLIREVLSLGVWILALLVAWFFHRDVADALIPYLSQPPVRILVAFAALVLAVLFVGAILGAVLVAVVDKVGLNGLDRFLGLGFGAARGALIVSMGVFLAALTPLPEDPVWAGSSLIGDFQVLGDWFLGLVPEDVQTRLKQL</sequence>
<dbReference type="RefSeq" id="WP_007042533.1">
    <property type="nucleotide sequence ID" value="NZ_AFWT01000039.1"/>
</dbReference>
<evidence type="ECO:0000256" key="1">
    <source>
        <dbReference type="ARBA" id="ARBA00004141"/>
    </source>
</evidence>
<keyword evidence="7" id="KW-1185">Reference proteome</keyword>
<dbReference type="GO" id="GO:0009403">
    <property type="term" value="P:toxin biosynthetic process"/>
    <property type="evidence" value="ECO:0007669"/>
    <property type="project" value="InterPro"/>
</dbReference>
<evidence type="ECO:0000256" key="3">
    <source>
        <dbReference type="ARBA" id="ARBA00022989"/>
    </source>
</evidence>
<feature type="transmembrane region" description="Helical" evidence="5">
    <location>
        <begin position="6"/>
        <end position="21"/>
    </location>
</feature>
<evidence type="ECO:0000313" key="6">
    <source>
        <dbReference type="EMBL" id="EGV28365.1"/>
    </source>
</evidence>
<gene>
    <name evidence="6" type="ORF">ThidrDRAFT_3820</name>
</gene>
<reference evidence="6 7" key="1">
    <citation type="submission" date="2011-06" db="EMBL/GenBank/DDBJ databases">
        <title>The draft genome of Thiorhodococcus drewsii AZ1.</title>
        <authorList>
            <consortium name="US DOE Joint Genome Institute (JGI-PGF)"/>
            <person name="Lucas S."/>
            <person name="Han J."/>
            <person name="Lapidus A."/>
            <person name="Cheng J.-F."/>
            <person name="Goodwin L."/>
            <person name="Pitluck S."/>
            <person name="Peters L."/>
            <person name="Land M.L."/>
            <person name="Hauser L."/>
            <person name="Vogl K."/>
            <person name="Liu Z."/>
            <person name="Imhoff J."/>
            <person name="Thiel V."/>
            <person name="Frigaard N.-U."/>
            <person name="Bryant D.A."/>
            <person name="Woyke T.J."/>
        </authorList>
    </citation>
    <scope>NUCLEOTIDE SEQUENCE [LARGE SCALE GENOMIC DNA]</scope>
    <source>
        <strain evidence="6 7">AZ1</strain>
    </source>
</reference>
<dbReference type="AlphaFoldDB" id="G2E6A7"/>
<organism evidence="6 7">
    <name type="scientific">Thiorhodococcus drewsii AZ1</name>
    <dbReference type="NCBI Taxonomy" id="765913"/>
    <lineage>
        <taxon>Bacteria</taxon>
        <taxon>Pseudomonadati</taxon>
        <taxon>Pseudomonadota</taxon>
        <taxon>Gammaproteobacteria</taxon>
        <taxon>Chromatiales</taxon>
        <taxon>Chromatiaceae</taxon>
        <taxon>Thiorhodococcus</taxon>
    </lineage>
</organism>